<dbReference type="Proteomes" id="UP000633601">
    <property type="component" value="Unassembled WGS sequence"/>
</dbReference>
<evidence type="ECO:0000313" key="6">
    <source>
        <dbReference type="EMBL" id="MBD7998249.1"/>
    </source>
</evidence>
<feature type="compositionally biased region" description="Polar residues" evidence="4">
    <location>
        <begin position="1"/>
        <end position="20"/>
    </location>
</feature>
<dbReference type="InterPro" id="IPR015422">
    <property type="entry name" value="PyrdxlP-dep_Trfase_small"/>
</dbReference>
<dbReference type="Gene3D" id="3.90.1150.10">
    <property type="entry name" value="Aspartate Aminotransferase, domain 1"/>
    <property type="match status" value="1"/>
</dbReference>
<evidence type="ECO:0000256" key="3">
    <source>
        <dbReference type="ARBA" id="ARBA00022898"/>
    </source>
</evidence>
<dbReference type="PANTHER" id="PTHR48097:SF5">
    <property type="entry name" value="LOW SPECIFICITY L-THREONINE ALDOLASE"/>
    <property type="match status" value="1"/>
</dbReference>
<evidence type="ECO:0000259" key="5">
    <source>
        <dbReference type="Pfam" id="PF01212"/>
    </source>
</evidence>
<accession>A0ABR8V0E9</accession>
<sequence>MSRRSSTYGPGASSRWSTVISGSRRRTTARRSSSCSGTESPCPDRVYPGRVPSTPRSFASDNYAPAHPAVLAALTAANVGHAGSYGADPWTERLQESVRHHFGEAATAYPVFNGTGANVVALTSMLPRWGAVVTSEHAHIQQDENAAPERVGGIKLLTVPAPDGKLTPGAVDRFVGDLGDQHRAQPLVVSITQATELGTVYSPDEIRAISDRAHAAGLRVHLDGARLANAAAALGVSLRATTTDVGVDVVSFGGTKNGLLFGEAVVVLDPGAAQGVDFVRKMTMQLASKMRFVSAQLTALLEDDLWRTNAAHANAMAARLRVALSPVASEREAPDGGTDATPSGLAFTQPTQANAVFAVLPRAVADALRADFAFYDWAAAAPDPVTGAERVEVRWMCSWDTSAEDVDAFAAAVRAALGA</sequence>
<proteinExistence type="inferred from homology"/>
<comment type="caution">
    <text evidence="6">The sequence shown here is derived from an EMBL/GenBank/DDBJ whole genome shotgun (WGS) entry which is preliminary data.</text>
</comment>
<dbReference type="EMBL" id="JACSQE010000004">
    <property type="protein sequence ID" value="MBD7998249.1"/>
    <property type="molecule type" value="Genomic_DNA"/>
</dbReference>
<dbReference type="PANTHER" id="PTHR48097">
    <property type="entry name" value="L-THREONINE ALDOLASE-RELATED"/>
    <property type="match status" value="1"/>
</dbReference>
<dbReference type="Gene3D" id="3.40.640.10">
    <property type="entry name" value="Type I PLP-dependent aspartate aminotransferase-like (Major domain)"/>
    <property type="match status" value="1"/>
</dbReference>
<keyword evidence="3" id="KW-0663">Pyridoxal phosphate</keyword>
<evidence type="ECO:0000256" key="1">
    <source>
        <dbReference type="ARBA" id="ARBA00001933"/>
    </source>
</evidence>
<comment type="cofactor">
    <cofactor evidence="1">
        <name>pyridoxal 5'-phosphate</name>
        <dbReference type="ChEBI" id="CHEBI:597326"/>
    </cofactor>
</comment>
<dbReference type="SUPFAM" id="SSF53383">
    <property type="entry name" value="PLP-dependent transferases"/>
    <property type="match status" value="1"/>
</dbReference>
<gene>
    <name evidence="6" type="ORF">H9640_06785</name>
</gene>
<reference evidence="6 7" key="1">
    <citation type="submission" date="2020-08" db="EMBL/GenBank/DDBJ databases">
        <title>A Genomic Blueprint of the Chicken Gut Microbiome.</title>
        <authorList>
            <person name="Gilroy R."/>
            <person name="Ravi A."/>
            <person name="Getino M."/>
            <person name="Pursley I."/>
            <person name="Horton D.L."/>
            <person name="Alikhan N.-F."/>
            <person name="Baker D."/>
            <person name="Gharbi K."/>
            <person name="Hall N."/>
            <person name="Watson M."/>
            <person name="Adriaenssens E.M."/>
            <person name="Foster-Nyarko E."/>
            <person name="Jarju S."/>
            <person name="Secka A."/>
            <person name="Antonio M."/>
            <person name="Oren A."/>
            <person name="Chaudhuri R."/>
            <person name="La Ragione R.M."/>
            <person name="Hildebrand F."/>
            <person name="Pallen M.J."/>
        </authorList>
    </citation>
    <scope>NUCLEOTIDE SEQUENCE [LARGE SCALE GENOMIC DNA]</scope>
    <source>
        <strain evidence="6 7">Sa2CUA8</strain>
    </source>
</reference>
<protein>
    <submittedName>
        <fullName evidence="6">Threonine aldolase</fullName>
    </submittedName>
</protein>
<dbReference type="InterPro" id="IPR001597">
    <property type="entry name" value="ArAA_b-elim_lyase/Thr_aldolase"/>
</dbReference>
<comment type="similarity">
    <text evidence="2">Belongs to the threonine aldolase family.</text>
</comment>
<name>A0ABR8V0E9_9CELL</name>
<dbReference type="Pfam" id="PF01212">
    <property type="entry name" value="Beta_elim_lyase"/>
    <property type="match status" value="1"/>
</dbReference>
<dbReference type="InterPro" id="IPR015424">
    <property type="entry name" value="PyrdxlP-dep_Trfase"/>
</dbReference>
<organism evidence="6 7">
    <name type="scientific">Oerskovia gallyi</name>
    <dbReference type="NCBI Taxonomy" id="2762226"/>
    <lineage>
        <taxon>Bacteria</taxon>
        <taxon>Bacillati</taxon>
        <taxon>Actinomycetota</taxon>
        <taxon>Actinomycetes</taxon>
        <taxon>Micrococcales</taxon>
        <taxon>Cellulomonadaceae</taxon>
        <taxon>Oerskovia</taxon>
    </lineage>
</organism>
<evidence type="ECO:0000256" key="4">
    <source>
        <dbReference type="SAM" id="MobiDB-lite"/>
    </source>
</evidence>
<feature type="domain" description="Aromatic amino acid beta-eliminating lyase/threonine aldolase" evidence="5">
    <location>
        <begin position="58"/>
        <end position="331"/>
    </location>
</feature>
<dbReference type="InterPro" id="IPR015421">
    <property type="entry name" value="PyrdxlP-dep_Trfase_major"/>
</dbReference>
<feature type="region of interest" description="Disordered" evidence="4">
    <location>
        <begin position="1"/>
        <end position="54"/>
    </location>
</feature>
<evidence type="ECO:0000313" key="7">
    <source>
        <dbReference type="Proteomes" id="UP000633601"/>
    </source>
</evidence>
<evidence type="ECO:0000256" key="2">
    <source>
        <dbReference type="ARBA" id="ARBA00006966"/>
    </source>
</evidence>
<keyword evidence="7" id="KW-1185">Reference proteome</keyword>